<dbReference type="PANTHER" id="PTHR37422:SF13">
    <property type="entry name" value="LIPOPOLYSACCHARIDE BIOSYNTHESIS PROTEIN PA4999-RELATED"/>
    <property type="match status" value="1"/>
</dbReference>
<feature type="transmembrane region" description="Helical" evidence="5">
    <location>
        <begin position="170"/>
        <end position="190"/>
    </location>
</feature>
<name>A0ABQ4Q809_9BURK</name>
<dbReference type="EMBL" id="BPMK01000012">
    <property type="protein sequence ID" value="GIZ52849.1"/>
    <property type="molecule type" value="Genomic_DNA"/>
</dbReference>
<feature type="domain" description="O-antigen ligase-related" evidence="6">
    <location>
        <begin position="202"/>
        <end position="332"/>
    </location>
</feature>
<feature type="transmembrane region" description="Helical" evidence="5">
    <location>
        <begin position="73"/>
        <end position="92"/>
    </location>
</feature>
<accession>A0ABQ4Q809</accession>
<keyword evidence="2 5" id="KW-0812">Transmembrane</keyword>
<feature type="transmembrane region" description="Helical" evidence="5">
    <location>
        <begin position="98"/>
        <end position="117"/>
    </location>
</feature>
<evidence type="ECO:0000313" key="7">
    <source>
        <dbReference type="EMBL" id="GIZ52849.1"/>
    </source>
</evidence>
<gene>
    <name evidence="7" type="ORF">NCCP691_28630</name>
</gene>
<dbReference type="Proteomes" id="UP000887222">
    <property type="component" value="Unassembled WGS sequence"/>
</dbReference>
<feature type="transmembrane region" description="Helical" evidence="5">
    <location>
        <begin position="372"/>
        <end position="392"/>
    </location>
</feature>
<evidence type="ECO:0000256" key="2">
    <source>
        <dbReference type="ARBA" id="ARBA00022692"/>
    </source>
</evidence>
<organism evidence="7 8">
    <name type="scientific">Noviherbaspirillum aridicola</name>
    <dbReference type="NCBI Taxonomy" id="2849687"/>
    <lineage>
        <taxon>Bacteria</taxon>
        <taxon>Pseudomonadati</taxon>
        <taxon>Pseudomonadota</taxon>
        <taxon>Betaproteobacteria</taxon>
        <taxon>Burkholderiales</taxon>
        <taxon>Oxalobacteraceae</taxon>
        <taxon>Noviherbaspirillum</taxon>
    </lineage>
</organism>
<evidence type="ECO:0000256" key="5">
    <source>
        <dbReference type="SAM" id="Phobius"/>
    </source>
</evidence>
<comment type="subcellular location">
    <subcellularLocation>
        <location evidence="1">Membrane</location>
        <topology evidence="1">Multi-pass membrane protein</topology>
    </subcellularLocation>
</comment>
<keyword evidence="8" id="KW-1185">Reference proteome</keyword>
<feature type="transmembrane region" description="Helical" evidence="5">
    <location>
        <begin position="27"/>
        <end position="52"/>
    </location>
</feature>
<evidence type="ECO:0000256" key="4">
    <source>
        <dbReference type="ARBA" id="ARBA00023136"/>
    </source>
</evidence>
<dbReference type="InterPro" id="IPR007016">
    <property type="entry name" value="O-antigen_ligase-rel_domated"/>
</dbReference>
<dbReference type="Pfam" id="PF04932">
    <property type="entry name" value="Wzy_C"/>
    <property type="match status" value="1"/>
</dbReference>
<keyword evidence="4 5" id="KW-0472">Membrane</keyword>
<dbReference type="PANTHER" id="PTHR37422">
    <property type="entry name" value="TEICHURONIC ACID BIOSYNTHESIS PROTEIN TUAE"/>
    <property type="match status" value="1"/>
</dbReference>
<feature type="transmembrane region" description="Helical" evidence="5">
    <location>
        <begin position="129"/>
        <end position="150"/>
    </location>
</feature>
<evidence type="ECO:0000256" key="3">
    <source>
        <dbReference type="ARBA" id="ARBA00022989"/>
    </source>
</evidence>
<feature type="transmembrane region" description="Helical" evidence="5">
    <location>
        <begin position="247"/>
        <end position="266"/>
    </location>
</feature>
<evidence type="ECO:0000313" key="8">
    <source>
        <dbReference type="Proteomes" id="UP000887222"/>
    </source>
</evidence>
<protein>
    <recommendedName>
        <fullName evidence="6">O-antigen ligase-related domain-containing protein</fullName>
    </recommendedName>
</protein>
<feature type="transmembrane region" description="Helical" evidence="5">
    <location>
        <begin position="349"/>
        <end position="366"/>
    </location>
</feature>
<comment type="caution">
    <text evidence="7">The sequence shown here is derived from an EMBL/GenBank/DDBJ whole genome shotgun (WGS) entry which is preliminary data.</text>
</comment>
<keyword evidence="3 5" id="KW-1133">Transmembrane helix</keyword>
<feature type="transmembrane region" description="Helical" evidence="5">
    <location>
        <begin position="324"/>
        <end position="342"/>
    </location>
</feature>
<evidence type="ECO:0000259" key="6">
    <source>
        <dbReference type="Pfam" id="PF04932"/>
    </source>
</evidence>
<sequence>MSQAQPFFMHLPDGVAHAAARTPAFTVFWSLAMAMLVLNLGQVLGLGNINALEKMLFLAAAVCYLHGKSRDPVAGAGLALMCLSTMITGLLTPFAAFSWVRLLFALIALIALAAFFLAPPTLAQRRLMLVSIACAPLILIAYSLLLAALLGRPLFMRDHTGASRLGGATIPAFLAAASYAATVAASFLYAENRKPRWMLVAGVALALCALSGTRMPSACAAASAALILMTALSSAGARLALAAGGGVLCTGFLLTAGDQILIRILSGSSSGRDKLWDSLAPWVDRYPLTGVGFGHHGLLIPEHVLRLTNTTAAHNEYLRLLVELGYAGEAAFLLGILLLFLGRRLYSRATWPLGVLLLAIFFLYASTDNVFYLSYALFVPLCIAVGAPLRAARRPG</sequence>
<reference evidence="7 8" key="1">
    <citation type="journal article" date="2022" name="Int. J. Syst. Evol. Microbiol.">
        <title>Noviherbaspirillum aridicola sp. nov., isolated from an arid soil in Pakistan.</title>
        <authorList>
            <person name="Khan I.U."/>
            <person name="Saqib M."/>
            <person name="Amin A."/>
            <person name="Hussain F."/>
            <person name="Li L."/>
            <person name="Liu Y.H."/>
            <person name="Fang B.Z."/>
            <person name="Ahmed I."/>
            <person name="Li W.J."/>
        </authorList>
    </citation>
    <scope>NUCLEOTIDE SEQUENCE [LARGE SCALE GENOMIC DNA]</scope>
    <source>
        <strain evidence="7 8">NCCP-691</strain>
    </source>
</reference>
<evidence type="ECO:0000256" key="1">
    <source>
        <dbReference type="ARBA" id="ARBA00004141"/>
    </source>
</evidence>
<proteinExistence type="predicted"/>
<dbReference type="InterPro" id="IPR051533">
    <property type="entry name" value="WaaL-like"/>
</dbReference>